<comment type="caution">
    <text evidence="3">The sequence shown here is derived from an EMBL/GenBank/DDBJ whole genome shotgun (WGS) entry which is preliminary data.</text>
</comment>
<evidence type="ECO:0008006" key="5">
    <source>
        <dbReference type="Google" id="ProtNLM"/>
    </source>
</evidence>
<proteinExistence type="inferred from homology"/>
<reference evidence="3 4" key="1">
    <citation type="submission" date="2022-05" db="EMBL/GenBank/DDBJ databases">
        <authorList>
            <consortium name="Genoscope - CEA"/>
            <person name="William W."/>
        </authorList>
    </citation>
    <scope>NUCLEOTIDE SEQUENCE [LARGE SCALE GENOMIC DNA]</scope>
</reference>
<evidence type="ECO:0000313" key="3">
    <source>
        <dbReference type="EMBL" id="CAH3154467.1"/>
    </source>
</evidence>
<evidence type="ECO:0000256" key="1">
    <source>
        <dbReference type="ARBA" id="ARBA00008738"/>
    </source>
</evidence>
<comment type="similarity">
    <text evidence="1">Belongs to the FAM154 family.</text>
</comment>
<gene>
    <name evidence="3" type="ORF">PLOB_00050035</name>
</gene>
<name>A0ABN8Q139_9CNID</name>
<dbReference type="EMBL" id="CALNXK010000098">
    <property type="protein sequence ID" value="CAH3154467.1"/>
    <property type="molecule type" value="Genomic_DNA"/>
</dbReference>
<protein>
    <recommendedName>
        <fullName evidence="5">Stabilizer of axonemal microtubules 2</fullName>
    </recommendedName>
</protein>
<accession>A0ABN8Q139</accession>
<sequence>MALRRQYTAETENLLREKGLKCVCELCDCGGYHRHEGCTKNPQRIKQVFKRPGMSDVKTDYQHTYTLHEGSKPRNPRKPLPRLRNPNPPPMDFRTVQRLDFIERKPEPQGLCKFVEDYKKPEEKIDGKTVYAQDFIDRGPSTVVKIKRPQTVTQNKGLKFQSATTHNETFTAKVPSPNAPFGELPCYTGSILYPEKDRKYDVKTWNQDVYRGKFAARPEAFKPKQSQVTIGIEGDHFLRTVHKDEFKTPGNDARPEAKVRQPTLKTEKRAKFRDDTQAKSDFPGFGGKMPLPPKPISPPPATLRLAMNNSQDFETTNKKFYKITWDPSKIERTKILKPDDGEYAAADKKFATTTITKEDFKQKEPVKVTKIRPPSKIAPSKAKFFDETAYNAQFKAHGTVPYIRYGDFHETSFYQKPAVKFHQDGSVTNQDFKGAEGGRPRTCMKPEEKFQRGNEKISGLTAYTEAYSRKELPDCSYLKWRSNQLAKKALATV</sequence>
<keyword evidence="4" id="KW-1185">Reference proteome</keyword>
<dbReference type="Proteomes" id="UP001159405">
    <property type="component" value="Unassembled WGS sequence"/>
</dbReference>
<dbReference type="InterPro" id="IPR033336">
    <property type="entry name" value="SAXO1/2"/>
</dbReference>
<dbReference type="PANTHER" id="PTHR31516:SF18">
    <property type="entry name" value="TRANSLATION INITIATION FACTOR IF-2"/>
    <property type="match status" value="1"/>
</dbReference>
<organism evidence="3 4">
    <name type="scientific">Porites lobata</name>
    <dbReference type="NCBI Taxonomy" id="104759"/>
    <lineage>
        <taxon>Eukaryota</taxon>
        <taxon>Metazoa</taxon>
        <taxon>Cnidaria</taxon>
        <taxon>Anthozoa</taxon>
        <taxon>Hexacorallia</taxon>
        <taxon>Scleractinia</taxon>
        <taxon>Fungiina</taxon>
        <taxon>Poritidae</taxon>
        <taxon>Porites</taxon>
    </lineage>
</organism>
<feature type="region of interest" description="Disordered" evidence="2">
    <location>
        <begin position="67"/>
        <end position="91"/>
    </location>
</feature>
<evidence type="ECO:0000256" key="2">
    <source>
        <dbReference type="SAM" id="MobiDB-lite"/>
    </source>
</evidence>
<dbReference type="PANTHER" id="PTHR31516">
    <property type="entry name" value="STABILIZER OF AXONEMAL MICROTUBULES 2"/>
    <property type="match status" value="1"/>
</dbReference>
<evidence type="ECO:0000313" key="4">
    <source>
        <dbReference type="Proteomes" id="UP001159405"/>
    </source>
</evidence>